<reference evidence="4" key="2">
    <citation type="submission" date="2020-05" db="EMBL/GenBank/DDBJ databases">
        <authorList>
            <person name="Kim H.-S."/>
            <person name="Proctor R.H."/>
            <person name="Brown D.W."/>
        </authorList>
    </citation>
    <scope>NUCLEOTIDE SEQUENCE</scope>
    <source>
        <strain evidence="4">NRRL 20472</strain>
    </source>
</reference>
<feature type="compositionally biased region" description="Polar residues" evidence="1">
    <location>
        <begin position="242"/>
        <end position="252"/>
    </location>
</feature>
<name>A0A8H4TSU8_9HYPO</name>
<evidence type="ECO:0000256" key="3">
    <source>
        <dbReference type="SAM" id="SignalP"/>
    </source>
</evidence>
<evidence type="ECO:0008006" key="6">
    <source>
        <dbReference type="Google" id="ProtNLM"/>
    </source>
</evidence>
<evidence type="ECO:0000256" key="2">
    <source>
        <dbReference type="SAM" id="Phobius"/>
    </source>
</evidence>
<proteinExistence type="predicted"/>
<reference evidence="4" key="1">
    <citation type="journal article" date="2020" name="BMC Genomics">
        <title>Correction to: Identification and distribution of gene clusters required for synthesis of sphingolipid metabolism inhibitors in diverse species of the filamentous fungus Fusarium.</title>
        <authorList>
            <person name="Kim H.S."/>
            <person name="Lohmar J.M."/>
            <person name="Busman M."/>
            <person name="Brown D.W."/>
            <person name="Naumann T.A."/>
            <person name="Divon H.H."/>
            <person name="Lysoe E."/>
            <person name="Uhlig S."/>
            <person name="Proctor R.H."/>
        </authorList>
    </citation>
    <scope>NUCLEOTIDE SEQUENCE</scope>
    <source>
        <strain evidence="4">NRRL 20472</strain>
    </source>
</reference>
<keyword evidence="3" id="KW-0732">Signal</keyword>
<keyword evidence="2" id="KW-0472">Membrane</keyword>
<accession>A0A8H4TSU8</accession>
<feature type="signal peptide" evidence="3">
    <location>
        <begin position="1"/>
        <end position="22"/>
    </location>
</feature>
<organism evidence="4 5">
    <name type="scientific">Fusarium sarcochroum</name>
    <dbReference type="NCBI Taxonomy" id="1208366"/>
    <lineage>
        <taxon>Eukaryota</taxon>
        <taxon>Fungi</taxon>
        <taxon>Dikarya</taxon>
        <taxon>Ascomycota</taxon>
        <taxon>Pezizomycotina</taxon>
        <taxon>Sordariomycetes</taxon>
        <taxon>Hypocreomycetidae</taxon>
        <taxon>Hypocreales</taxon>
        <taxon>Nectriaceae</taxon>
        <taxon>Fusarium</taxon>
        <taxon>Fusarium lateritium species complex</taxon>
    </lineage>
</organism>
<dbReference type="OrthoDB" id="5058486at2759"/>
<feature type="region of interest" description="Disordered" evidence="1">
    <location>
        <begin position="235"/>
        <end position="282"/>
    </location>
</feature>
<dbReference type="AlphaFoldDB" id="A0A8H4TSU8"/>
<feature type="chain" id="PRO_5034906404" description="Mid2 domain-containing protein" evidence="3">
    <location>
        <begin position="23"/>
        <end position="282"/>
    </location>
</feature>
<dbReference type="Proteomes" id="UP000622797">
    <property type="component" value="Unassembled WGS sequence"/>
</dbReference>
<evidence type="ECO:0000313" key="5">
    <source>
        <dbReference type="Proteomes" id="UP000622797"/>
    </source>
</evidence>
<feature type="region of interest" description="Disordered" evidence="1">
    <location>
        <begin position="162"/>
        <end position="194"/>
    </location>
</feature>
<gene>
    <name evidence="4" type="ORF">FSARC_8543</name>
</gene>
<comment type="caution">
    <text evidence="4">The sequence shown here is derived from an EMBL/GenBank/DDBJ whole genome shotgun (WGS) entry which is preliminary data.</text>
</comment>
<keyword evidence="2" id="KW-1133">Transmembrane helix</keyword>
<feature type="transmembrane region" description="Helical" evidence="2">
    <location>
        <begin position="203"/>
        <end position="227"/>
    </location>
</feature>
<protein>
    <recommendedName>
        <fullName evidence="6">Mid2 domain-containing protein</fullName>
    </recommendedName>
</protein>
<sequence>MISFLVEVGLALTLIFASPVYCDTNFVRPAPWDRNQDADEDPRNNRRYDAGDTIHVIWETDLDKVDVVIWTKDGGVSDYGYLSKQQKSTDISWIAEYDARDRTKSNEDSVYWFALYEPGVNSPVARSQYVNVSAPEAHETKTVIVSRTISFKIQESSTTKLILTPTTESNAESTTEPTTTGPFSSQDTSLNDATTKSGLSGGAIAGIAVGATLGGLLFLGGTGWLIWKRLAKSRKDPDVPNGLQSQQQQESDSGVPKAELPGYPETHSSNFARSVPGLHEAP</sequence>
<keyword evidence="5" id="KW-1185">Reference proteome</keyword>
<keyword evidence="2" id="KW-0812">Transmembrane</keyword>
<evidence type="ECO:0000256" key="1">
    <source>
        <dbReference type="SAM" id="MobiDB-lite"/>
    </source>
</evidence>
<dbReference type="EMBL" id="JABEXW010000472">
    <property type="protein sequence ID" value="KAF4963446.1"/>
    <property type="molecule type" value="Genomic_DNA"/>
</dbReference>
<evidence type="ECO:0000313" key="4">
    <source>
        <dbReference type="EMBL" id="KAF4963446.1"/>
    </source>
</evidence>